<gene>
    <name evidence="1" type="ORF">MLD38_038994</name>
</gene>
<organism evidence="1 2">
    <name type="scientific">Melastoma candidum</name>
    <dbReference type="NCBI Taxonomy" id="119954"/>
    <lineage>
        <taxon>Eukaryota</taxon>
        <taxon>Viridiplantae</taxon>
        <taxon>Streptophyta</taxon>
        <taxon>Embryophyta</taxon>
        <taxon>Tracheophyta</taxon>
        <taxon>Spermatophyta</taxon>
        <taxon>Magnoliopsida</taxon>
        <taxon>eudicotyledons</taxon>
        <taxon>Gunneridae</taxon>
        <taxon>Pentapetalae</taxon>
        <taxon>rosids</taxon>
        <taxon>malvids</taxon>
        <taxon>Myrtales</taxon>
        <taxon>Melastomataceae</taxon>
        <taxon>Melastomatoideae</taxon>
        <taxon>Melastomateae</taxon>
        <taxon>Melastoma</taxon>
    </lineage>
</organism>
<accession>A0ACB9L0P0</accession>
<evidence type="ECO:0000313" key="1">
    <source>
        <dbReference type="EMBL" id="KAI4303349.1"/>
    </source>
</evidence>
<proteinExistence type="predicted"/>
<sequence>MFKPNSSFFSFVSPGVSSSLNLVKFASSVRISADPAYHPTFRSNILLNDLSKAGRLEEARRLFDEIPHKDEYSWNTMIAAYACSGRLDEARELFDETPFRGSVAWSSLVSGCCRNDRDYEGFRLFWELQSEGLRPSEFTIGSVLKSCAAQGFVGRGEEMHGHAIKTCHDGDIVVVTGLVDMYSKCGRLQEAECLFEGVAGRSSSHVLWSAMITGYMRNGDGDSAMRCFRDMTRHGIVPNQYTFPCVLSASADASAGGFGAQVHACVLKSSLGQNAFVQSALINMYVKCGDMSSGMALIDKMEIMDVVSWNSMIVGSATQGFDDEALSLFRKMHSQGMNMDDFTYPSVLKSSACVMDLRNSRSVHCMILKNGFGAYRLVSNALVDMYSKQGDLTSARDIFMHMLDRDVISWTSLVTGYAHHGLYEEAIMLFRQMKAAGVHPDDMVVASILSCAAELTLLEFGQQVHGTIFKSIYGTSTSVYNALVSLYAKCGCLEEASQIFDSMQWRDVITWTALIVGYAQNGKARSSVELYKQMVASQIKPDYVTFIGVLFACSHAGLAEEGEKHFKSMTAVYQINPGPEHYACMIDLLGRSGKLVAAKELLHQMDVEPDATIWKALLSACRVYKDRELAERAAENLFRLEPMNSVPYVLLANIYFAAGEFEDAARIRKLMKSKGINKEPGCSWITINGSVHTFVSEDRCHPKTSELYLKVHEIMLSIKKAGYIPDMDYALHDTDREEKELGLAYHSEKLAVAFGLLYVSPRAPIRVFKNLRVCGDCHAAMRYVSRVYSRHIILRDSNCFHHFREGVCSCGDYW</sequence>
<name>A0ACB9L0P0_9MYRT</name>
<dbReference type="EMBL" id="CM042891">
    <property type="protein sequence ID" value="KAI4303349.1"/>
    <property type="molecule type" value="Genomic_DNA"/>
</dbReference>
<evidence type="ECO:0000313" key="2">
    <source>
        <dbReference type="Proteomes" id="UP001057402"/>
    </source>
</evidence>
<keyword evidence="2" id="KW-1185">Reference proteome</keyword>
<protein>
    <submittedName>
        <fullName evidence="1">Uncharacterized protein</fullName>
    </submittedName>
</protein>
<reference evidence="2" key="1">
    <citation type="journal article" date="2023" name="Front. Plant Sci.">
        <title>Chromosomal-level genome assembly of Melastoma candidum provides insights into trichome evolution.</title>
        <authorList>
            <person name="Zhong Y."/>
            <person name="Wu W."/>
            <person name="Sun C."/>
            <person name="Zou P."/>
            <person name="Liu Y."/>
            <person name="Dai S."/>
            <person name="Zhou R."/>
        </authorList>
    </citation>
    <scope>NUCLEOTIDE SEQUENCE [LARGE SCALE GENOMIC DNA]</scope>
</reference>
<comment type="caution">
    <text evidence="1">The sequence shown here is derived from an EMBL/GenBank/DDBJ whole genome shotgun (WGS) entry which is preliminary data.</text>
</comment>
<dbReference type="Proteomes" id="UP001057402">
    <property type="component" value="Chromosome 12"/>
</dbReference>